<dbReference type="EMBL" id="FMZV01000008">
    <property type="protein sequence ID" value="SDD54256.1"/>
    <property type="molecule type" value="Genomic_DNA"/>
</dbReference>
<name>A0A1G6VN50_9RHOB</name>
<evidence type="ECO:0000259" key="4">
    <source>
        <dbReference type="Pfam" id="PF13579"/>
    </source>
</evidence>
<dbReference type="Pfam" id="PF00534">
    <property type="entry name" value="Glycos_transf_1"/>
    <property type="match status" value="1"/>
</dbReference>
<evidence type="ECO:0000256" key="1">
    <source>
        <dbReference type="ARBA" id="ARBA00022676"/>
    </source>
</evidence>
<dbReference type="Proteomes" id="UP000199628">
    <property type="component" value="Unassembled WGS sequence"/>
</dbReference>
<keyword evidence="6" id="KW-1185">Reference proteome</keyword>
<sequence>MSPRHVLYIQPNSEVGGSDIALARTIEAMGQSGQRSSVILPKDGPLVARLRAAGAEVHFLEMKQLRTLPSVRYQSAYLLRLVPTVIRLRRMMRQIAPDLVHSNSAYCLYGAFAARLAGLPHVWHVREMAPQVAVLTRLYAGMVRRLSTVVLAMSDACLEALYGEVPEDAVVMPDALDADAFRAVARAGRLRAELGIDPNTRIVGFAARLDPWKGADVFLNAAARVCRERKDVLFLLAGGAPAGLEAHEAELHAKADELGLGERVRFLGWRYRMQDMADVMEGFDIFCHTSVVAEPFGLVLLEAMAMGTPVIASAAGGPLSIIEDGVSGLLCPPGQPDALALAILELLDDPDRARRIGAAGRSRQAQAFSVPAFITALTAVYDLAEQRSR</sequence>
<dbReference type="STRING" id="639004.SAMN04488239_10891"/>
<dbReference type="PANTHER" id="PTHR12526:SF510">
    <property type="entry name" value="D-INOSITOL 3-PHOSPHATE GLYCOSYLTRANSFERASE"/>
    <property type="match status" value="1"/>
</dbReference>
<dbReference type="Pfam" id="PF13579">
    <property type="entry name" value="Glyco_trans_4_4"/>
    <property type="match status" value="1"/>
</dbReference>
<dbReference type="Gene3D" id="3.40.50.2000">
    <property type="entry name" value="Glycogen Phosphorylase B"/>
    <property type="match status" value="2"/>
</dbReference>
<protein>
    <submittedName>
        <fullName evidence="5">Glycosyltransferase involved in cell wall bisynthesis</fullName>
    </submittedName>
</protein>
<keyword evidence="2 5" id="KW-0808">Transferase</keyword>
<dbReference type="InterPro" id="IPR028098">
    <property type="entry name" value="Glyco_trans_4-like_N"/>
</dbReference>
<dbReference type="RefSeq" id="WP_176827993.1">
    <property type="nucleotide sequence ID" value="NZ_FMZV01000008.1"/>
</dbReference>
<evidence type="ECO:0000259" key="3">
    <source>
        <dbReference type="Pfam" id="PF00534"/>
    </source>
</evidence>
<evidence type="ECO:0000313" key="6">
    <source>
        <dbReference type="Proteomes" id="UP000199628"/>
    </source>
</evidence>
<organism evidence="5 6">
    <name type="scientific">Ruegeria marina</name>
    <dbReference type="NCBI Taxonomy" id="639004"/>
    <lineage>
        <taxon>Bacteria</taxon>
        <taxon>Pseudomonadati</taxon>
        <taxon>Pseudomonadota</taxon>
        <taxon>Alphaproteobacteria</taxon>
        <taxon>Rhodobacterales</taxon>
        <taxon>Roseobacteraceae</taxon>
        <taxon>Ruegeria</taxon>
    </lineage>
</organism>
<accession>A0A1G6VN50</accession>
<dbReference type="SUPFAM" id="SSF53756">
    <property type="entry name" value="UDP-Glycosyltransferase/glycogen phosphorylase"/>
    <property type="match status" value="1"/>
</dbReference>
<evidence type="ECO:0000313" key="5">
    <source>
        <dbReference type="EMBL" id="SDD54256.1"/>
    </source>
</evidence>
<reference evidence="6" key="1">
    <citation type="submission" date="2016-10" db="EMBL/GenBank/DDBJ databases">
        <authorList>
            <person name="Varghese N."/>
            <person name="Submissions S."/>
        </authorList>
    </citation>
    <scope>NUCLEOTIDE SEQUENCE [LARGE SCALE GENOMIC DNA]</scope>
    <source>
        <strain evidence="6">CGMCC 1.9108</strain>
    </source>
</reference>
<keyword evidence="1" id="KW-0328">Glycosyltransferase</keyword>
<dbReference type="AlphaFoldDB" id="A0A1G6VN50"/>
<dbReference type="GO" id="GO:0016757">
    <property type="term" value="F:glycosyltransferase activity"/>
    <property type="evidence" value="ECO:0007669"/>
    <property type="project" value="UniProtKB-KW"/>
</dbReference>
<dbReference type="PANTHER" id="PTHR12526">
    <property type="entry name" value="GLYCOSYLTRANSFERASE"/>
    <property type="match status" value="1"/>
</dbReference>
<feature type="domain" description="Glycosyltransferase subfamily 4-like N-terminal" evidence="4">
    <location>
        <begin position="16"/>
        <end position="158"/>
    </location>
</feature>
<dbReference type="InterPro" id="IPR001296">
    <property type="entry name" value="Glyco_trans_1"/>
</dbReference>
<proteinExistence type="predicted"/>
<evidence type="ECO:0000256" key="2">
    <source>
        <dbReference type="ARBA" id="ARBA00022679"/>
    </source>
</evidence>
<feature type="domain" description="Glycosyl transferase family 1" evidence="3">
    <location>
        <begin position="190"/>
        <end position="362"/>
    </location>
</feature>
<gene>
    <name evidence="5" type="ORF">SAMN04488239_10891</name>
</gene>